<dbReference type="Proteomes" id="UP000030645">
    <property type="component" value="Unassembled WGS sequence"/>
</dbReference>
<feature type="coiled-coil region" evidence="1">
    <location>
        <begin position="20"/>
        <end position="47"/>
    </location>
</feature>
<evidence type="ECO:0000313" key="3">
    <source>
        <dbReference type="Proteomes" id="UP000030645"/>
    </source>
</evidence>
<dbReference type="EMBL" id="KE344513">
    <property type="protein sequence ID" value="EXB65564.1"/>
    <property type="molecule type" value="Genomic_DNA"/>
</dbReference>
<keyword evidence="3" id="KW-1185">Reference proteome</keyword>
<dbReference type="AlphaFoldDB" id="W9RAP2"/>
<keyword evidence="1" id="KW-0175">Coiled coil</keyword>
<gene>
    <name evidence="2" type="ORF">L484_025830</name>
</gene>
<name>W9RAP2_9ROSA</name>
<organism evidence="2 3">
    <name type="scientific">Morus notabilis</name>
    <dbReference type="NCBI Taxonomy" id="981085"/>
    <lineage>
        <taxon>Eukaryota</taxon>
        <taxon>Viridiplantae</taxon>
        <taxon>Streptophyta</taxon>
        <taxon>Embryophyta</taxon>
        <taxon>Tracheophyta</taxon>
        <taxon>Spermatophyta</taxon>
        <taxon>Magnoliopsida</taxon>
        <taxon>eudicotyledons</taxon>
        <taxon>Gunneridae</taxon>
        <taxon>Pentapetalae</taxon>
        <taxon>rosids</taxon>
        <taxon>fabids</taxon>
        <taxon>Rosales</taxon>
        <taxon>Moraceae</taxon>
        <taxon>Moreae</taxon>
        <taxon>Morus</taxon>
    </lineage>
</organism>
<evidence type="ECO:0000256" key="1">
    <source>
        <dbReference type="SAM" id="Coils"/>
    </source>
</evidence>
<proteinExistence type="predicted"/>
<accession>W9RAP2</accession>
<protein>
    <submittedName>
        <fullName evidence="2">Uncharacterized protein</fullName>
    </submittedName>
</protein>
<evidence type="ECO:0000313" key="2">
    <source>
        <dbReference type="EMBL" id="EXB65564.1"/>
    </source>
</evidence>
<sequence length="107" mass="12156">MVIHKDLEVADLEGANFAKVANKALRVDKAEKKVLEANKEEREKQDMYKGNQSRGFLPKFHGNRFIDLNNNNSNINNNKDLNGIKGVSKGRVIGIRGHKIKEKKLEE</sequence>
<reference evidence="3" key="1">
    <citation type="submission" date="2013-01" db="EMBL/GenBank/DDBJ databases">
        <title>Draft Genome Sequence of a Mulberry Tree, Morus notabilis C.K. Schneid.</title>
        <authorList>
            <person name="He N."/>
            <person name="Zhao S."/>
        </authorList>
    </citation>
    <scope>NUCLEOTIDE SEQUENCE</scope>
</reference>